<proteinExistence type="predicted"/>
<evidence type="ECO:0000313" key="1">
    <source>
        <dbReference type="EMBL" id="KAK8962220.1"/>
    </source>
</evidence>
<accession>A0ABR2ME11</accession>
<organism evidence="1 2">
    <name type="scientific">Platanthera guangdongensis</name>
    <dbReference type="NCBI Taxonomy" id="2320717"/>
    <lineage>
        <taxon>Eukaryota</taxon>
        <taxon>Viridiplantae</taxon>
        <taxon>Streptophyta</taxon>
        <taxon>Embryophyta</taxon>
        <taxon>Tracheophyta</taxon>
        <taxon>Spermatophyta</taxon>
        <taxon>Magnoliopsida</taxon>
        <taxon>Liliopsida</taxon>
        <taxon>Asparagales</taxon>
        <taxon>Orchidaceae</taxon>
        <taxon>Orchidoideae</taxon>
        <taxon>Orchideae</taxon>
        <taxon>Orchidinae</taxon>
        <taxon>Platanthera</taxon>
    </lineage>
</organism>
<comment type="caution">
    <text evidence="1">The sequence shown here is derived from an EMBL/GenBank/DDBJ whole genome shotgun (WGS) entry which is preliminary data.</text>
</comment>
<name>A0ABR2ME11_9ASPA</name>
<dbReference type="EMBL" id="JBBWWR010000008">
    <property type="protein sequence ID" value="KAK8962220.1"/>
    <property type="molecule type" value="Genomic_DNA"/>
</dbReference>
<sequence length="61" mass="7219">MEDGDRSTICPNRQTDCRHIHEAAERGQVLVLQNRTWNAQQRRIEKVDLQHSSEIKEYIKS</sequence>
<dbReference type="Proteomes" id="UP001412067">
    <property type="component" value="Unassembled WGS sequence"/>
</dbReference>
<protein>
    <submittedName>
        <fullName evidence="1">Uncharacterized protein</fullName>
    </submittedName>
</protein>
<gene>
    <name evidence="1" type="ORF">KSP40_PGU004864</name>
</gene>
<evidence type="ECO:0000313" key="2">
    <source>
        <dbReference type="Proteomes" id="UP001412067"/>
    </source>
</evidence>
<keyword evidence="2" id="KW-1185">Reference proteome</keyword>
<reference evidence="1 2" key="1">
    <citation type="journal article" date="2022" name="Nat. Plants">
        <title>Genomes of leafy and leafless Platanthera orchids illuminate the evolution of mycoheterotrophy.</title>
        <authorList>
            <person name="Li M.H."/>
            <person name="Liu K.W."/>
            <person name="Li Z."/>
            <person name="Lu H.C."/>
            <person name="Ye Q.L."/>
            <person name="Zhang D."/>
            <person name="Wang J.Y."/>
            <person name="Li Y.F."/>
            <person name="Zhong Z.M."/>
            <person name="Liu X."/>
            <person name="Yu X."/>
            <person name="Liu D.K."/>
            <person name="Tu X.D."/>
            <person name="Liu B."/>
            <person name="Hao Y."/>
            <person name="Liao X.Y."/>
            <person name="Jiang Y.T."/>
            <person name="Sun W.H."/>
            <person name="Chen J."/>
            <person name="Chen Y.Q."/>
            <person name="Ai Y."/>
            <person name="Zhai J.W."/>
            <person name="Wu S.S."/>
            <person name="Zhou Z."/>
            <person name="Hsiao Y.Y."/>
            <person name="Wu W.L."/>
            <person name="Chen Y.Y."/>
            <person name="Lin Y.F."/>
            <person name="Hsu J.L."/>
            <person name="Li C.Y."/>
            <person name="Wang Z.W."/>
            <person name="Zhao X."/>
            <person name="Zhong W.Y."/>
            <person name="Ma X.K."/>
            <person name="Ma L."/>
            <person name="Huang J."/>
            <person name="Chen G.Z."/>
            <person name="Huang M.Z."/>
            <person name="Huang L."/>
            <person name="Peng D.H."/>
            <person name="Luo Y.B."/>
            <person name="Zou S.Q."/>
            <person name="Chen S.P."/>
            <person name="Lan S."/>
            <person name="Tsai W.C."/>
            <person name="Van de Peer Y."/>
            <person name="Liu Z.J."/>
        </authorList>
    </citation>
    <scope>NUCLEOTIDE SEQUENCE [LARGE SCALE GENOMIC DNA]</scope>
    <source>
        <strain evidence="1">Lor288</strain>
    </source>
</reference>